<dbReference type="GO" id="GO:0008855">
    <property type="term" value="F:exodeoxyribonuclease VII activity"/>
    <property type="evidence" value="ECO:0007669"/>
    <property type="project" value="UniProtKB-UniRule"/>
</dbReference>
<dbReference type="Proteomes" id="UP000178647">
    <property type="component" value="Unassembled WGS sequence"/>
</dbReference>
<evidence type="ECO:0000256" key="1">
    <source>
        <dbReference type="ARBA" id="ARBA00022490"/>
    </source>
</evidence>
<evidence type="ECO:0000313" key="9">
    <source>
        <dbReference type="Proteomes" id="UP000178647"/>
    </source>
</evidence>
<comment type="subunit">
    <text evidence="5">Heterooligomer composed of large and small subunits.</text>
</comment>
<dbReference type="EMBL" id="MHMH01000001">
    <property type="protein sequence ID" value="OGZ24908.1"/>
    <property type="molecule type" value="Genomic_DNA"/>
</dbReference>
<dbReference type="PANTHER" id="PTHR30008:SF0">
    <property type="entry name" value="EXODEOXYRIBONUCLEASE 7 LARGE SUBUNIT"/>
    <property type="match status" value="1"/>
</dbReference>
<sequence>METPSEIIFSISEFIELLNIGLKKSKAKIIGEVGRVDFAASGHVYFSLKDEKNGEMINCICWKSKYNLYGIKLEEGSKIIATGNPEIYPLSGKLSFIADVIEYAGEGTLQKEYEKLKKKLEEEGIFAPEKKREIPKYLRKIGLITSKQGAVMADFLTNLGKYGFHVKMIDSRVEGQGSVEDLLSAVRTLKKQDIEVLVIMRGGGSLESMMAFNNELLVREIAGFNVPVIAAIGHHKDVPLVALAADLAVSTPSIAATTLTEPWRQIDLLVETALKVSLQRLDNIIQNVKMGLESSWKQSVSGFKSLLSSISQQLEHSSKIIYSNNPERQLKLGYSIARCQGKIVRSVKDVKLKDNLEIRVVDGTIVSEVKEIK</sequence>
<evidence type="ECO:0000259" key="7">
    <source>
        <dbReference type="Pfam" id="PF13742"/>
    </source>
</evidence>
<keyword evidence="4 5" id="KW-0269">Exonuclease</keyword>
<evidence type="ECO:0000256" key="2">
    <source>
        <dbReference type="ARBA" id="ARBA00022722"/>
    </source>
</evidence>
<comment type="function">
    <text evidence="5">Bidirectionally degrades single-stranded DNA into large acid-insoluble oligonucleotides, which are then degraded further into small acid-soluble oligonucleotides.</text>
</comment>
<comment type="catalytic activity">
    <reaction evidence="5">
        <text>Exonucleolytic cleavage in either 5'- to 3'- or 3'- to 5'-direction to yield nucleoside 5'-phosphates.</text>
        <dbReference type="EC" id="3.1.11.6"/>
    </reaction>
</comment>
<proteinExistence type="inferred from homology"/>
<protein>
    <recommendedName>
        <fullName evidence="5">Exodeoxyribonuclease 7 large subunit</fullName>
        <ecNumber evidence="5">3.1.11.6</ecNumber>
    </recommendedName>
    <alternativeName>
        <fullName evidence="5">Exodeoxyribonuclease VII large subunit</fullName>
        <shortName evidence="5">Exonuclease VII large subunit</shortName>
    </alternativeName>
</protein>
<dbReference type="Pfam" id="PF13742">
    <property type="entry name" value="tRNA_anti_2"/>
    <property type="match status" value="1"/>
</dbReference>
<dbReference type="HAMAP" id="MF_00378">
    <property type="entry name" value="Exonuc_7_L"/>
    <property type="match status" value="1"/>
</dbReference>
<comment type="subcellular location">
    <subcellularLocation>
        <location evidence="5">Cytoplasm</location>
    </subcellularLocation>
</comment>
<dbReference type="Pfam" id="PF02601">
    <property type="entry name" value="Exonuc_VII_L"/>
    <property type="match status" value="1"/>
</dbReference>
<dbReference type="NCBIfam" id="TIGR00237">
    <property type="entry name" value="xseA"/>
    <property type="match status" value="1"/>
</dbReference>
<dbReference type="GO" id="GO:0009318">
    <property type="term" value="C:exodeoxyribonuclease VII complex"/>
    <property type="evidence" value="ECO:0007669"/>
    <property type="project" value="UniProtKB-UniRule"/>
</dbReference>
<dbReference type="InterPro" id="IPR020579">
    <property type="entry name" value="Exonuc_VII_lsu_C"/>
</dbReference>
<organism evidence="8 9">
    <name type="scientific">Candidatus Nealsonbacteria bacterium RIFCSPLOWO2_01_FULL_43_32</name>
    <dbReference type="NCBI Taxonomy" id="1801672"/>
    <lineage>
        <taxon>Bacteria</taxon>
        <taxon>Candidatus Nealsoniibacteriota</taxon>
    </lineage>
</organism>
<gene>
    <name evidence="5" type="primary">xseA</name>
    <name evidence="8" type="ORF">A2896_02155</name>
</gene>
<evidence type="ECO:0000256" key="4">
    <source>
        <dbReference type="ARBA" id="ARBA00022839"/>
    </source>
</evidence>
<comment type="caution">
    <text evidence="8">The sequence shown here is derived from an EMBL/GenBank/DDBJ whole genome shotgun (WGS) entry which is preliminary data.</text>
</comment>
<dbReference type="STRING" id="1801672.A2896_02155"/>
<keyword evidence="2 5" id="KW-0540">Nuclease</keyword>
<comment type="similarity">
    <text evidence="5">Belongs to the XseA family.</text>
</comment>
<dbReference type="EC" id="3.1.11.6" evidence="5"/>
<reference evidence="8 9" key="1">
    <citation type="journal article" date="2016" name="Nat. Commun.">
        <title>Thousands of microbial genomes shed light on interconnected biogeochemical processes in an aquifer system.</title>
        <authorList>
            <person name="Anantharaman K."/>
            <person name="Brown C.T."/>
            <person name="Hug L.A."/>
            <person name="Sharon I."/>
            <person name="Castelle C.J."/>
            <person name="Probst A.J."/>
            <person name="Thomas B.C."/>
            <person name="Singh A."/>
            <person name="Wilkins M.J."/>
            <person name="Karaoz U."/>
            <person name="Brodie E.L."/>
            <person name="Williams K.H."/>
            <person name="Hubbard S.S."/>
            <person name="Banfield J.F."/>
        </authorList>
    </citation>
    <scope>NUCLEOTIDE SEQUENCE [LARGE SCALE GENOMIC DNA]</scope>
</reference>
<keyword evidence="3 5" id="KW-0378">Hydrolase</keyword>
<evidence type="ECO:0000313" key="8">
    <source>
        <dbReference type="EMBL" id="OGZ24908.1"/>
    </source>
</evidence>
<feature type="domain" description="Exonuclease VII large subunit C-terminal" evidence="6">
    <location>
        <begin position="125"/>
        <end position="289"/>
    </location>
</feature>
<evidence type="ECO:0000256" key="5">
    <source>
        <dbReference type="HAMAP-Rule" id="MF_00378"/>
    </source>
</evidence>
<keyword evidence="1 5" id="KW-0963">Cytoplasm</keyword>
<dbReference type="AlphaFoldDB" id="A0A1G2EI45"/>
<dbReference type="GO" id="GO:0006308">
    <property type="term" value="P:DNA catabolic process"/>
    <property type="evidence" value="ECO:0007669"/>
    <property type="project" value="UniProtKB-UniRule"/>
</dbReference>
<dbReference type="CDD" id="cd04489">
    <property type="entry name" value="ExoVII_LU_OBF"/>
    <property type="match status" value="1"/>
</dbReference>
<evidence type="ECO:0000259" key="6">
    <source>
        <dbReference type="Pfam" id="PF02601"/>
    </source>
</evidence>
<feature type="domain" description="OB-fold nucleic acid binding" evidence="7">
    <location>
        <begin position="25"/>
        <end position="101"/>
    </location>
</feature>
<dbReference type="GO" id="GO:0005737">
    <property type="term" value="C:cytoplasm"/>
    <property type="evidence" value="ECO:0007669"/>
    <property type="project" value="UniProtKB-SubCell"/>
</dbReference>
<evidence type="ECO:0000256" key="3">
    <source>
        <dbReference type="ARBA" id="ARBA00022801"/>
    </source>
</evidence>
<dbReference type="PANTHER" id="PTHR30008">
    <property type="entry name" value="EXODEOXYRIBONUCLEASE 7 LARGE SUBUNIT"/>
    <property type="match status" value="1"/>
</dbReference>
<dbReference type="GO" id="GO:0003676">
    <property type="term" value="F:nucleic acid binding"/>
    <property type="evidence" value="ECO:0007669"/>
    <property type="project" value="InterPro"/>
</dbReference>
<accession>A0A1G2EI45</accession>
<dbReference type="InterPro" id="IPR025824">
    <property type="entry name" value="OB-fold_nuc-bd_dom"/>
</dbReference>
<name>A0A1G2EI45_9BACT</name>
<dbReference type="InterPro" id="IPR003753">
    <property type="entry name" value="Exonuc_VII_L"/>
</dbReference>